<keyword evidence="2" id="KW-1185">Reference proteome</keyword>
<gene>
    <name evidence="1" type="ORF">H8S17_10985</name>
</gene>
<dbReference type="AlphaFoldDB" id="A0A923RVX7"/>
<evidence type="ECO:0000313" key="1">
    <source>
        <dbReference type="EMBL" id="MBC5714714.1"/>
    </source>
</evidence>
<protein>
    <submittedName>
        <fullName evidence="1">Uncharacterized protein</fullName>
    </submittedName>
</protein>
<proteinExistence type="predicted"/>
<accession>A0A923RVX7</accession>
<sequence>MMKHTTESTKEYLGLKSKRKTTPKLLKDFSHADIKTTLDYIGITREKTAD</sequence>
<comment type="caution">
    <text evidence="1">The sequence shown here is derived from an EMBL/GenBank/DDBJ whole genome shotgun (WGS) entry which is preliminary data.</text>
</comment>
<dbReference type="EMBL" id="JACOPH010000009">
    <property type="protein sequence ID" value="MBC5714714.1"/>
    <property type="molecule type" value="Genomic_DNA"/>
</dbReference>
<evidence type="ECO:0000313" key="2">
    <source>
        <dbReference type="Proteomes" id="UP000606720"/>
    </source>
</evidence>
<dbReference type="Proteomes" id="UP000606720">
    <property type="component" value="Unassembled WGS sequence"/>
</dbReference>
<organism evidence="1 2">
    <name type="scientific">Roseburia zhanii</name>
    <dbReference type="NCBI Taxonomy" id="2763064"/>
    <lineage>
        <taxon>Bacteria</taxon>
        <taxon>Bacillati</taxon>
        <taxon>Bacillota</taxon>
        <taxon>Clostridia</taxon>
        <taxon>Lachnospirales</taxon>
        <taxon>Lachnospiraceae</taxon>
        <taxon>Roseburia</taxon>
    </lineage>
</organism>
<name>A0A923RVX7_9FIRM</name>
<dbReference type="RefSeq" id="WP_186867347.1">
    <property type="nucleotide sequence ID" value="NZ_JACOPH010000009.1"/>
</dbReference>
<reference evidence="1" key="1">
    <citation type="submission" date="2020-08" db="EMBL/GenBank/DDBJ databases">
        <title>Genome public.</title>
        <authorList>
            <person name="Liu C."/>
            <person name="Sun Q."/>
        </authorList>
    </citation>
    <scope>NUCLEOTIDE SEQUENCE</scope>
    <source>
        <strain evidence="1">BX1005</strain>
    </source>
</reference>